<protein>
    <submittedName>
        <fullName evidence="2">Uncharacterized protein</fullName>
    </submittedName>
</protein>
<keyword evidence="1" id="KW-0472">Membrane</keyword>
<keyword evidence="1" id="KW-0812">Transmembrane</keyword>
<dbReference type="RefSeq" id="WP_284327290.1">
    <property type="nucleotide sequence ID" value="NZ_BSUN01000001.1"/>
</dbReference>
<keyword evidence="3" id="KW-1185">Reference proteome</keyword>
<comment type="caution">
    <text evidence="2">The sequence shown here is derived from an EMBL/GenBank/DDBJ whole genome shotgun (WGS) entry which is preliminary data.</text>
</comment>
<name>A0ABQ6I926_9MICO</name>
<reference evidence="3" key="1">
    <citation type="journal article" date="2019" name="Int. J. Syst. Evol. Microbiol.">
        <title>The Global Catalogue of Microorganisms (GCM) 10K type strain sequencing project: providing services to taxonomists for standard genome sequencing and annotation.</title>
        <authorList>
            <consortium name="The Broad Institute Genomics Platform"/>
            <consortium name="The Broad Institute Genome Sequencing Center for Infectious Disease"/>
            <person name="Wu L."/>
            <person name="Ma J."/>
        </authorList>
    </citation>
    <scope>NUCLEOTIDE SEQUENCE [LARGE SCALE GENOMIC DNA]</scope>
    <source>
        <strain evidence="3">NBRC 112299</strain>
    </source>
</reference>
<gene>
    <name evidence="2" type="ORF">GCM10025876_04150</name>
</gene>
<evidence type="ECO:0000313" key="3">
    <source>
        <dbReference type="Proteomes" id="UP001157125"/>
    </source>
</evidence>
<keyword evidence="1" id="KW-1133">Transmembrane helix</keyword>
<evidence type="ECO:0000313" key="2">
    <source>
        <dbReference type="EMBL" id="GMA34211.1"/>
    </source>
</evidence>
<organism evidence="2 3">
    <name type="scientific">Demequina litorisediminis</name>
    <dbReference type="NCBI Taxonomy" id="1849022"/>
    <lineage>
        <taxon>Bacteria</taxon>
        <taxon>Bacillati</taxon>
        <taxon>Actinomycetota</taxon>
        <taxon>Actinomycetes</taxon>
        <taxon>Micrococcales</taxon>
        <taxon>Demequinaceae</taxon>
        <taxon>Demequina</taxon>
    </lineage>
</organism>
<proteinExistence type="predicted"/>
<sequence>MPLVGFVGTLAQLAVVVVAIALGIQGFYAIRRGLPATYPYDIKVVRQHD</sequence>
<dbReference type="EMBL" id="BSUN01000001">
    <property type="protein sequence ID" value="GMA34211.1"/>
    <property type="molecule type" value="Genomic_DNA"/>
</dbReference>
<dbReference type="Proteomes" id="UP001157125">
    <property type="component" value="Unassembled WGS sequence"/>
</dbReference>
<evidence type="ECO:0000256" key="1">
    <source>
        <dbReference type="SAM" id="Phobius"/>
    </source>
</evidence>
<accession>A0ABQ6I926</accession>
<feature type="transmembrane region" description="Helical" evidence="1">
    <location>
        <begin position="6"/>
        <end position="30"/>
    </location>
</feature>